<keyword evidence="4" id="KW-0699">rRNA-binding</keyword>
<dbReference type="HAMAP" id="MF_00075">
    <property type="entry name" value="IF_1"/>
    <property type="match status" value="1"/>
</dbReference>
<evidence type="ECO:0000313" key="7">
    <source>
        <dbReference type="EMBL" id="MDR6510459.1"/>
    </source>
</evidence>
<evidence type="ECO:0000256" key="3">
    <source>
        <dbReference type="ARBA" id="ARBA00022917"/>
    </source>
</evidence>
<gene>
    <name evidence="4" type="primary">infA</name>
    <name evidence="7" type="ORF">J2792_001319</name>
</gene>
<dbReference type="PANTHER" id="PTHR33370">
    <property type="entry name" value="TRANSLATION INITIATION FACTOR IF-1, CHLOROPLASTIC"/>
    <property type="match status" value="1"/>
</dbReference>
<dbReference type="PANTHER" id="PTHR33370:SF1">
    <property type="entry name" value="TRANSLATION INITIATION FACTOR IF-1, CHLOROPLASTIC"/>
    <property type="match status" value="1"/>
</dbReference>
<proteinExistence type="inferred from homology"/>
<comment type="subcellular location">
    <subcellularLocation>
        <location evidence="4">Cytoplasm</location>
    </subcellularLocation>
</comment>
<dbReference type="GO" id="GO:0003743">
    <property type="term" value="F:translation initiation factor activity"/>
    <property type="evidence" value="ECO:0007669"/>
    <property type="project" value="UniProtKB-KW"/>
</dbReference>
<dbReference type="SMART" id="SM00316">
    <property type="entry name" value="S1"/>
    <property type="match status" value="1"/>
</dbReference>
<dbReference type="PROSITE" id="PS50832">
    <property type="entry name" value="S1_IF1_TYPE"/>
    <property type="match status" value="1"/>
</dbReference>
<dbReference type="EMBL" id="JAVDRD010000002">
    <property type="protein sequence ID" value="MDR6510459.1"/>
    <property type="molecule type" value="Genomic_DNA"/>
</dbReference>
<dbReference type="NCBIfam" id="TIGR00008">
    <property type="entry name" value="infA"/>
    <property type="match status" value="1"/>
</dbReference>
<comment type="similarity">
    <text evidence="1 4">Belongs to the IF-1 family.</text>
</comment>
<evidence type="ECO:0000256" key="1">
    <source>
        <dbReference type="ARBA" id="ARBA00010939"/>
    </source>
</evidence>
<evidence type="ECO:0000259" key="6">
    <source>
        <dbReference type="PROSITE" id="PS50832"/>
    </source>
</evidence>
<dbReference type="InterPro" id="IPR012340">
    <property type="entry name" value="NA-bd_OB-fold"/>
</dbReference>
<comment type="function">
    <text evidence="4">One of the essential components for the initiation of protein synthesis. Stabilizes the binding of IF-2 and IF-3 on the 30S subunit to which N-formylmethionyl-tRNA(fMet) subsequently binds. Helps modulate mRNA selection, yielding the 30S pre-initiation complex (PIC). Upon addition of the 50S ribosomal subunit IF-1, IF-2 and IF-3 are released leaving the mature 70S translation initiation complex.</text>
</comment>
<dbReference type="Proteomes" id="UP001184150">
    <property type="component" value="Unassembled WGS sequence"/>
</dbReference>
<dbReference type="CDD" id="cd04451">
    <property type="entry name" value="S1_IF1"/>
    <property type="match status" value="1"/>
</dbReference>
<protein>
    <recommendedName>
        <fullName evidence="4 5">Translation initiation factor IF-1</fullName>
    </recommendedName>
</protein>
<reference evidence="7 8" key="1">
    <citation type="submission" date="2023-07" db="EMBL/GenBank/DDBJ databases">
        <title>Sorghum-associated microbial communities from plants grown in Nebraska, USA.</title>
        <authorList>
            <person name="Schachtman D."/>
        </authorList>
    </citation>
    <scope>NUCLEOTIDE SEQUENCE [LARGE SCALE GENOMIC DNA]</scope>
    <source>
        <strain evidence="7 8">DS1027</strain>
    </source>
</reference>
<name>A0ABU1MJE3_9SPHN</name>
<dbReference type="InterPro" id="IPR004368">
    <property type="entry name" value="TIF_IF1"/>
</dbReference>
<comment type="subunit">
    <text evidence="4">Component of the 30S ribosomal translation pre-initiation complex which assembles on the 30S ribosome in the order IF-2 and IF-3, IF-1 and N-formylmethionyl-tRNA(fMet); mRNA recruitment can occur at any time during PIC assembly.</text>
</comment>
<keyword evidence="4" id="KW-0963">Cytoplasm</keyword>
<evidence type="ECO:0000256" key="4">
    <source>
        <dbReference type="HAMAP-Rule" id="MF_00075"/>
    </source>
</evidence>
<dbReference type="SUPFAM" id="SSF50249">
    <property type="entry name" value="Nucleic acid-binding proteins"/>
    <property type="match status" value="1"/>
</dbReference>
<keyword evidence="2 4" id="KW-0396">Initiation factor</keyword>
<evidence type="ECO:0000256" key="5">
    <source>
        <dbReference type="NCBIfam" id="TIGR00008"/>
    </source>
</evidence>
<keyword evidence="8" id="KW-1185">Reference proteome</keyword>
<keyword evidence="4" id="KW-0694">RNA-binding</keyword>
<accession>A0ABU1MJE3</accession>
<feature type="domain" description="S1-like" evidence="6">
    <location>
        <begin position="68"/>
        <end position="143"/>
    </location>
</feature>
<dbReference type="InterPro" id="IPR006196">
    <property type="entry name" value="RNA-binding_domain_S1_IF1"/>
</dbReference>
<dbReference type="InterPro" id="IPR003029">
    <property type="entry name" value="S1_domain"/>
</dbReference>
<keyword evidence="3 4" id="KW-0648">Protein biosynthesis</keyword>
<comment type="caution">
    <text evidence="7">The sequence shown here is derived from an EMBL/GenBank/DDBJ whole genome shotgun (WGS) entry which is preliminary data.</text>
</comment>
<sequence>MNIGWPGAVPMPGSPLEPGCKCGAFLLPAGTLWAPRASFYRDPLDHGYAACATSVPVVFPAIQDKRLLTPPMAKEELLEMRGTVVELLPNAMFRVRLENDHEILGHTAGKMRKNRIRVLVGDEVLVELTPYDLTKGRITYRFMPGRGGPGQY</sequence>
<evidence type="ECO:0000256" key="2">
    <source>
        <dbReference type="ARBA" id="ARBA00022540"/>
    </source>
</evidence>
<evidence type="ECO:0000313" key="8">
    <source>
        <dbReference type="Proteomes" id="UP001184150"/>
    </source>
</evidence>
<organism evidence="7 8">
    <name type="scientific">Novosphingobium capsulatum</name>
    <dbReference type="NCBI Taxonomy" id="13688"/>
    <lineage>
        <taxon>Bacteria</taxon>
        <taxon>Pseudomonadati</taxon>
        <taxon>Pseudomonadota</taxon>
        <taxon>Alphaproteobacteria</taxon>
        <taxon>Sphingomonadales</taxon>
        <taxon>Sphingomonadaceae</taxon>
        <taxon>Novosphingobium</taxon>
    </lineage>
</organism>
<dbReference type="Pfam" id="PF01176">
    <property type="entry name" value="eIF-1a"/>
    <property type="match status" value="1"/>
</dbReference>
<dbReference type="Gene3D" id="2.40.50.140">
    <property type="entry name" value="Nucleic acid-binding proteins"/>
    <property type="match status" value="1"/>
</dbReference>